<dbReference type="EnsemblFungi" id="PTTG_29415-t43_1">
    <property type="protein sequence ID" value="PTTG_29415-t43_1-p1"/>
    <property type="gene ID" value="PTTG_29415"/>
</dbReference>
<protein>
    <submittedName>
        <fullName evidence="4">Aconitase_C domain-containing protein</fullName>
    </submittedName>
</protein>
<dbReference type="OrthoDB" id="5149968at2759"/>
<evidence type="ECO:0000313" key="5">
    <source>
        <dbReference type="Proteomes" id="UP000005240"/>
    </source>
</evidence>
<feature type="domain" description="Aconitase A/isopropylmalate dehydratase small subunit swivel" evidence="2">
    <location>
        <begin position="38"/>
        <end position="83"/>
    </location>
</feature>
<dbReference type="VEuPathDB" id="FungiDB:PTTG_29415"/>
<organism evidence="3">
    <name type="scientific">Puccinia triticina (isolate 1-1 / race 1 (BBBD))</name>
    <name type="common">Brown leaf rust fungus</name>
    <dbReference type="NCBI Taxonomy" id="630390"/>
    <lineage>
        <taxon>Eukaryota</taxon>
        <taxon>Fungi</taxon>
        <taxon>Dikarya</taxon>
        <taxon>Basidiomycota</taxon>
        <taxon>Pucciniomycotina</taxon>
        <taxon>Pucciniomycetes</taxon>
        <taxon>Pucciniales</taxon>
        <taxon>Pucciniaceae</taxon>
        <taxon>Puccinia</taxon>
    </lineage>
</organism>
<reference evidence="4" key="4">
    <citation type="submission" date="2025-05" db="UniProtKB">
        <authorList>
            <consortium name="EnsemblFungi"/>
        </authorList>
    </citation>
    <scope>IDENTIFICATION</scope>
    <source>
        <strain evidence="4">isolate 1-1 / race 1 (BBBD)</strain>
    </source>
</reference>
<evidence type="ECO:0000256" key="1">
    <source>
        <dbReference type="SAM" id="MobiDB-lite"/>
    </source>
</evidence>
<gene>
    <name evidence="3" type="ORF">PTTG_29415</name>
</gene>
<name>A0A180G4B9_PUCT1</name>
<accession>A0A180G4B9</accession>
<dbReference type="SUPFAM" id="SSF52016">
    <property type="entry name" value="LeuD/IlvD-like"/>
    <property type="match status" value="1"/>
</dbReference>
<dbReference type="Proteomes" id="UP000005240">
    <property type="component" value="Unassembled WGS sequence"/>
</dbReference>
<dbReference type="Pfam" id="PF00694">
    <property type="entry name" value="Aconitase_C"/>
    <property type="match status" value="1"/>
</dbReference>
<reference evidence="3" key="1">
    <citation type="submission" date="2009-11" db="EMBL/GenBank/DDBJ databases">
        <authorList>
            <consortium name="The Broad Institute Genome Sequencing Platform"/>
            <person name="Ward D."/>
            <person name="Feldgarden M."/>
            <person name="Earl A."/>
            <person name="Young S.K."/>
            <person name="Zeng Q."/>
            <person name="Koehrsen M."/>
            <person name="Alvarado L."/>
            <person name="Berlin A."/>
            <person name="Bochicchio J."/>
            <person name="Borenstein D."/>
            <person name="Chapman S.B."/>
            <person name="Chen Z."/>
            <person name="Engels R."/>
            <person name="Freedman E."/>
            <person name="Gellesch M."/>
            <person name="Goldberg J."/>
            <person name="Griggs A."/>
            <person name="Gujja S."/>
            <person name="Heilman E."/>
            <person name="Heiman D."/>
            <person name="Hepburn T."/>
            <person name="Howarth C."/>
            <person name="Jen D."/>
            <person name="Larson L."/>
            <person name="Lewis B."/>
            <person name="Mehta T."/>
            <person name="Park D."/>
            <person name="Pearson M."/>
            <person name="Roberts A."/>
            <person name="Saif S."/>
            <person name="Shea T."/>
            <person name="Shenoy N."/>
            <person name="Sisk P."/>
            <person name="Stolte C."/>
            <person name="Sykes S."/>
            <person name="Thomson T."/>
            <person name="Walk T."/>
            <person name="White J."/>
            <person name="Yandava C."/>
            <person name="Izard J."/>
            <person name="Baranova O.V."/>
            <person name="Blanton J.M."/>
            <person name="Tanner A.C."/>
            <person name="Dewhirst F.E."/>
            <person name="Haas B."/>
            <person name="Nusbaum C."/>
            <person name="Birren B."/>
        </authorList>
    </citation>
    <scope>NUCLEOTIDE SEQUENCE [LARGE SCALE GENOMIC DNA]</scope>
    <source>
        <strain evidence="3">1-1 BBBD Race 1</strain>
    </source>
</reference>
<dbReference type="AlphaFoldDB" id="A0A180G4B9"/>
<feature type="compositionally biased region" description="Polar residues" evidence="1">
    <location>
        <begin position="18"/>
        <end position="34"/>
    </location>
</feature>
<evidence type="ECO:0000259" key="2">
    <source>
        <dbReference type="Pfam" id="PF00694"/>
    </source>
</evidence>
<reference evidence="4 5" key="3">
    <citation type="journal article" date="2017" name="G3 (Bethesda)">
        <title>Comparative analysis highlights variable genome content of wheat rusts and divergence of the mating loci.</title>
        <authorList>
            <person name="Cuomo C.A."/>
            <person name="Bakkeren G."/>
            <person name="Khalil H.B."/>
            <person name="Panwar V."/>
            <person name="Joly D."/>
            <person name="Linning R."/>
            <person name="Sakthikumar S."/>
            <person name="Song X."/>
            <person name="Adiconis X."/>
            <person name="Fan L."/>
            <person name="Goldberg J.M."/>
            <person name="Levin J.Z."/>
            <person name="Young S."/>
            <person name="Zeng Q."/>
            <person name="Anikster Y."/>
            <person name="Bruce M."/>
            <person name="Wang M."/>
            <person name="Yin C."/>
            <person name="McCallum B."/>
            <person name="Szabo L.J."/>
            <person name="Hulbert S."/>
            <person name="Chen X."/>
            <person name="Fellers J.P."/>
        </authorList>
    </citation>
    <scope>NUCLEOTIDE SEQUENCE</scope>
    <source>
        <strain evidence="4">isolate 1-1 / race 1 (BBBD)</strain>
        <strain evidence="5">Isolate 1-1 / race 1 (BBBD)</strain>
    </source>
</reference>
<proteinExistence type="predicted"/>
<dbReference type="InterPro" id="IPR015928">
    <property type="entry name" value="Aconitase/3IPM_dehydase_swvl"/>
</dbReference>
<sequence>MENYDRSFAETAREFYRSPSTGTLPPPAQQSRKTGTGAELVIGPNFSTGLSREKAATALRNAGIRLVIAASFGKILQQNAINNSREAL</sequence>
<dbReference type="EMBL" id="ADAS02000387">
    <property type="protein sequence ID" value="OAV87481.1"/>
    <property type="molecule type" value="Genomic_DNA"/>
</dbReference>
<keyword evidence="5" id="KW-1185">Reference proteome</keyword>
<dbReference type="InterPro" id="IPR000573">
    <property type="entry name" value="AconitaseA/IPMdHydase_ssu_swvl"/>
</dbReference>
<evidence type="ECO:0000313" key="4">
    <source>
        <dbReference type="EnsemblFungi" id="PTTG_29415-t43_1-p1"/>
    </source>
</evidence>
<feature type="region of interest" description="Disordered" evidence="1">
    <location>
        <begin position="15"/>
        <end position="34"/>
    </location>
</feature>
<dbReference type="STRING" id="630390.A0A180G4B9"/>
<reference evidence="3" key="2">
    <citation type="submission" date="2016-05" db="EMBL/GenBank/DDBJ databases">
        <title>Comparative analysis highlights variable genome content of wheat rusts and divergence of the mating loci.</title>
        <authorList>
            <person name="Cuomo C.A."/>
            <person name="Bakkeren G."/>
            <person name="Szabo L."/>
            <person name="Khalil H."/>
            <person name="Joly D."/>
            <person name="Goldberg J."/>
            <person name="Young S."/>
            <person name="Zeng Q."/>
            <person name="Fellers J."/>
        </authorList>
    </citation>
    <scope>NUCLEOTIDE SEQUENCE [LARGE SCALE GENOMIC DNA]</scope>
    <source>
        <strain evidence="3">1-1 BBBD Race 1</strain>
    </source>
</reference>
<dbReference type="Gene3D" id="3.20.19.10">
    <property type="entry name" value="Aconitase, domain 4"/>
    <property type="match status" value="1"/>
</dbReference>
<evidence type="ECO:0000313" key="3">
    <source>
        <dbReference type="EMBL" id="OAV87481.1"/>
    </source>
</evidence>